<dbReference type="HOGENOM" id="CLU_004585_5_2_12"/>
<keyword evidence="5 12" id="KW-0067">ATP-binding</keyword>
<dbReference type="GO" id="GO:0005524">
    <property type="term" value="F:ATP binding"/>
    <property type="evidence" value="ECO:0007669"/>
    <property type="project" value="UniProtKB-UniRule"/>
</dbReference>
<dbReference type="EC" id="5.6.2.4" evidence="9"/>
<dbReference type="Gene3D" id="3.40.50.300">
    <property type="entry name" value="P-loop containing nucleotide triphosphate hydrolases"/>
    <property type="match status" value="2"/>
</dbReference>
<evidence type="ECO:0000259" key="14">
    <source>
        <dbReference type="PROSITE" id="PS51217"/>
    </source>
</evidence>
<dbReference type="GO" id="GO:0000725">
    <property type="term" value="P:recombinational repair"/>
    <property type="evidence" value="ECO:0007669"/>
    <property type="project" value="TreeGrafter"/>
</dbReference>
<evidence type="ECO:0000256" key="8">
    <source>
        <dbReference type="ARBA" id="ARBA00034617"/>
    </source>
</evidence>
<dbReference type="Gene3D" id="1.10.486.10">
    <property type="entry name" value="PCRA, domain 4"/>
    <property type="match status" value="1"/>
</dbReference>
<keyword evidence="6" id="KW-0238">DNA-binding</keyword>
<feature type="domain" description="UvrD-like helicase C-terminal" evidence="14">
    <location>
        <begin position="278"/>
        <end position="560"/>
    </location>
</feature>
<dbReference type="InterPro" id="IPR014016">
    <property type="entry name" value="UvrD-like_ATP-bd"/>
</dbReference>
<dbReference type="PANTHER" id="PTHR11070:SF2">
    <property type="entry name" value="ATP-DEPENDENT DNA HELICASE SRS2"/>
    <property type="match status" value="1"/>
</dbReference>
<accession>E0RRV7</accession>
<keyword evidence="7" id="KW-0413">Isomerase</keyword>
<dbReference type="GO" id="GO:0005829">
    <property type="term" value="C:cytosol"/>
    <property type="evidence" value="ECO:0007669"/>
    <property type="project" value="TreeGrafter"/>
</dbReference>
<reference evidence="15 16" key="2">
    <citation type="journal article" date="2010" name="J. Bacteriol.">
        <title>Genome sequence of the polysaccharide-degrading, thermophilic anaerobe Spirochaeta thermophila DSM 6192.</title>
        <authorList>
            <person name="Angelov A."/>
            <person name="Liebl S."/>
            <person name="Ballschmiter M."/>
            <person name="Bomeke M."/>
            <person name="Lehmann R."/>
            <person name="Liesegang H."/>
            <person name="Daniel R."/>
            <person name="Liebl W."/>
        </authorList>
    </citation>
    <scope>NUCLEOTIDE SEQUENCE [LARGE SCALE GENOMIC DNA]</scope>
    <source>
        <strain evidence="16">ATCC 49972 / DSM 6192 / RI 19.B1</strain>
    </source>
</reference>
<organism evidence="15 16">
    <name type="scientific">Winmispira thermophila (strain ATCC 49972 / DSM 6192 / RI 19.B1)</name>
    <name type="common">Spirochaeta thermophila</name>
    <dbReference type="NCBI Taxonomy" id="665571"/>
    <lineage>
        <taxon>Bacteria</taxon>
        <taxon>Pseudomonadati</taxon>
        <taxon>Spirochaetota</taxon>
        <taxon>Spirochaetia</taxon>
        <taxon>Winmispirales</taxon>
        <taxon>Winmispiraceae</taxon>
        <taxon>Winmispira</taxon>
    </lineage>
</organism>
<reference key="1">
    <citation type="submission" date="2009-08" db="EMBL/GenBank/DDBJ databases">
        <title>The genome sequence of Spirochaeta thermophila DSM6192.</title>
        <authorList>
            <person name="Angelov A."/>
            <person name="Mientus M."/>
            <person name="Wittenberg S."/>
            <person name="Lehmann R."/>
            <person name="Liesegang H."/>
            <person name="Daniel R."/>
            <person name="Liebl W."/>
        </authorList>
    </citation>
    <scope>NUCLEOTIDE SEQUENCE</scope>
    <source>
        <strain>DSM 6192</strain>
    </source>
</reference>
<evidence type="ECO:0000256" key="9">
    <source>
        <dbReference type="ARBA" id="ARBA00034808"/>
    </source>
</evidence>
<dbReference type="RefSeq" id="WP_013313585.1">
    <property type="nucleotide sequence ID" value="NC_014484.1"/>
</dbReference>
<dbReference type="EMBL" id="CP001698">
    <property type="protein sequence ID" value="ADN01744.1"/>
    <property type="molecule type" value="Genomic_DNA"/>
</dbReference>
<dbReference type="eggNOG" id="COG0210">
    <property type="taxonomic scope" value="Bacteria"/>
</dbReference>
<name>E0RRV7_WINT6</name>
<keyword evidence="4 12" id="KW-0347">Helicase</keyword>
<dbReference type="GO" id="GO:0016887">
    <property type="term" value="F:ATP hydrolysis activity"/>
    <property type="evidence" value="ECO:0007669"/>
    <property type="project" value="RHEA"/>
</dbReference>
<dbReference type="InterPro" id="IPR013986">
    <property type="entry name" value="DExx_box_DNA_helicase_dom_sf"/>
</dbReference>
<keyword evidence="3 12" id="KW-0378">Hydrolase</keyword>
<evidence type="ECO:0000256" key="12">
    <source>
        <dbReference type="PROSITE-ProRule" id="PRU00560"/>
    </source>
</evidence>
<dbReference type="AlphaFoldDB" id="E0RRV7"/>
<evidence type="ECO:0000313" key="16">
    <source>
        <dbReference type="Proteomes" id="UP000001296"/>
    </source>
</evidence>
<comment type="similarity">
    <text evidence="1">Belongs to the helicase family. UvrD subfamily.</text>
</comment>
<comment type="catalytic activity">
    <reaction evidence="11">
        <text>ATP + H2O = ADP + phosphate + H(+)</text>
        <dbReference type="Rhea" id="RHEA:13065"/>
        <dbReference type="ChEBI" id="CHEBI:15377"/>
        <dbReference type="ChEBI" id="CHEBI:15378"/>
        <dbReference type="ChEBI" id="CHEBI:30616"/>
        <dbReference type="ChEBI" id="CHEBI:43474"/>
        <dbReference type="ChEBI" id="CHEBI:456216"/>
        <dbReference type="EC" id="5.6.2.4"/>
    </reaction>
</comment>
<dbReference type="CDD" id="cd17932">
    <property type="entry name" value="DEXQc_UvrD"/>
    <property type="match status" value="1"/>
</dbReference>
<evidence type="ECO:0000256" key="1">
    <source>
        <dbReference type="ARBA" id="ARBA00009922"/>
    </source>
</evidence>
<dbReference type="KEGG" id="sta:STHERM_c07940"/>
<dbReference type="Gene3D" id="1.10.10.160">
    <property type="match status" value="1"/>
</dbReference>
<feature type="binding site" evidence="12">
    <location>
        <begin position="28"/>
        <end position="35"/>
    </location>
    <ligand>
        <name>ATP</name>
        <dbReference type="ChEBI" id="CHEBI:30616"/>
    </ligand>
</feature>
<gene>
    <name evidence="15" type="ordered locus">STHERM_c07940</name>
</gene>
<dbReference type="PaxDb" id="665571-STHERM_c07940"/>
<comment type="catalytic activity">
    <reaction evidence="8">
        <text>Couples ATP hydrolysis with the unwinding of duplex DNA by translocating in the 3'-5' direction.</text>
        <dbReference type="EC" id="5.6.2.4"/>
    </reaction>
</comment>
<keyword evidence="2 12" id="KW-0547">Nucleotide-binding</keyword>
<protein>
    <recommendedName>
        <fullName evidence="9">DNA 3'-5' helicase</fullName>
        <ecNumber evidence="9">5.6.2.4</ecNumber>
    </recommendedName>
    <alternativeName>
        <fullName evidence="10">DNA 3'-5' helicase II</fullName>
    </alternativeName>
</protein>
<dbReference type="InterPro" id="IPR027417">
    <property type="entry name" value="P-loop_NTPase"/>
</dbReference>
<dbReference type="GO" id="GO:0003677">
    <property type="term" value="F:DNA binding"/>
    <property type="evidence" value="ECO:0007669"/>
    <property type="project" value="UniProtKB-KW"/>
</dbReference>
<dbReference type="PROSITE" id="PS51217">
    <property type="entry name" value="UVRD_HELICASE_CTER"/>
    <property type="match status" value="1"/>
</dbReference>
<evidence type="ECO:0000259" key="13">
    <source>
        <dbReference type="PROSITE" id="PS51198"/>
    </source>
</evidence>
<evidence type="ECO:0000313" key="15">
    <source>
        <dbReference type="EMBL" id="ADN01744.1"/>
    </source>
</evidence>
<evidence type="ECO:0000256" key="2">
    <source>
        <dbReference type="ARBA" id="ARBA00022741"/>
    </source>
</evidence>
<dbReference type="SUPFAM" id="SSF52540">
    <property type="entry name" value="P-loop containing nucleoside triphosphate hydrolases"/>
    <property type="match status" value="1"/>
</dbReference>
<evidence type="ECO:0000256" key="6">
    <source>
        <dbReference type="ARBA" id="ARBA00023125"/>
    </source>
</evidence>
<evidence type="ECO:0000256" key="4">
    <source>
        <dbReference type="ARBA" id="ARBA00022806"/>
    </source>
</evidence>
<dbReference type="CDD" id="cd18807">
    <property type="entry name" value="SF1_C_UvrD"/>
    <property type="match status" value="1"/>
</dbReference>
<dbReference type="InterPro" id="IPR000212">
    <property type="entry name" value="DNA_helicase_UvrD/REP"/>
</dbReference>
<sequence>MRIDYRAELNPAQYEAVTTIDGPLLIIAGAGSGKTRVITYRIAYMLDSHIPQKAILALTFTNKAAREMWERVRTLTGKKLTNLTVGTFHSFGAQILREHIHLLGYRPTFSIYDTQDQKALIKQCIQEVGLNPDLANISAIRTLISAIKTGRAGWNAENEVYRPVYEEYHAHLRAYHAVDFDDLIVLPIGLFETHPEVLASYRERFRYILIDEFQDTSILQYRFIKLLAEEHRNLCVVGDDDQSIYSWRGANYENFALFERDFPERKEVKLEQNYRSVQTILEAANQLISHNTNRKEKRLWSGRPGKTSIYLTFPSNEREEAEYIAETIRTVVLKEGIPYHEIGVLVRTNSLMAPIEDAFLRHNIPYKLSGGTSFFERKEIKDIIAYLRVILNPDDDVSLLRIINTPRRGIGRQTLHILGEYATEHELSIYSALTSLLYAQGLPPQVARTFDEFVSLIEEFGERITGRTSIAETVRDLVDRIDYFEYLMQEHRDNEKVARYRYQNLMLFSDLIERWENDPDNLNPNLGAYLTRISLITKDELDEEDTKGKVNLMTIHAAKGLEFAHVFLAGVEEGIIPHARALEDSETNIEEERRLFYVAITRAREALYLTSCRQRRVMREDQEQTPSPFLEELPDHLIETEAPPSDLTEEDVEDIFARMKSRFGS</sequence>
<evidence type="ECO:0000256" key="10">
    <source>
        <dbReference type="ARBA" id="ARBA00034923"/>
    </source>
</evidence>
<dbReference type="Proteomes" id="UP000001296">
    <property type="component" value="Chromosome"/>
</dbReference>
<evidence type="ECO:0000256" key="7">
    <source>
        <dbReference type="ARBA" id="ARBA00023235"/>
    </source>
</evidence>
<dbReference type="Pfam" id="PF13361">
    <property type="entry name" value="UvrD_C"/>
    <property type="match status" value="1"/>
</dbReference>
<proteinExistence type="inferred from homology"/>
<dbReference type="PANTHER" id="PTHR11070">
    <property type="entry name" value="UVRD / RECB / PCRA DNA HELICASE FAMILY MEMBER"/>
    <property type="match status" value="1"/>
</dbReference>
<evidence type="ECO:0000256" key="5">
    <source>
        <dbReference type="ARBA" id="ARBA00022840"/>
    </source>
</evidence>
<dbReference type="InterPro" id="IPR014017">
    <property type="entry name" value="DNA_helicase_UvrD-like_C"/>
</dbReference>
<evidence type="ECO:0000256" key="11">
    <source>
        <dbReference type="ARBA" id="ARBA00048988"/>
    </source>
</evidence>
<dbReference type="GO" id="GO:0043138">
    <property type="term" value="F:3'-5' DNA helicase activity"/>
    <property type="evidence" value="ECO:0007669"/>
    <property type="project" value="UniProtKB-EC"/>
</dbReference>
<evidence type="ECO:0000256" key="3">
    <source>
        <dbReference type="ARBA" id="ARBA00022801"/>
    </source>
</evidence>
<feature type="domain" description="UvrD-like helicase ATP-binding" evidence="13">
    <location>
        <begin position="7"/>
        <end position="277"/>
    </location>
</feature>
<dbReference type="Pfam" id="PF00580">
    <property type="entry name" value="UvrD-helicase"/>
    <property type="match status" value="1"/>
</dbReference>
<dbReference type="PROSITE" id="PS51198">
    <property type="entry name" value="UVRD_HELICASE_ATP_BIND"/>
    <property type="match status" value="1"/>
</dbReference>